<comment type="caution">
    <text evidence="2">The sequence shown here is derived from an EMBL/GenBank/DDBJ whole genome shotgun (WGS) entry which is preliminary data.</text>
</comment>
<dbReference type="EMBL" id="JBHUIO010000005">
    <property type="protein sequence ID" value="MFD2169752.1"/>
    <property type="molecule type" value="Genomic_DNA"/>
</dbReference>
<accession>A0ABW4ZUP8</accession>
<gene>
    <name evidence="2" type="ORF">ACFSOY_07055</name>
</gene>
<dbReference type="RefSeq" id="WP_386045145.1">
    <property type="nucleotide sequence ID" value="NZ_JBHUIO010000005.1"/>
</dbReference>
<name>A0ABW4ZUP8_9BACL</name>
<evidence type="ECO:0000259" key="1">
    <source>
        <dbReference type="SMART" id="SM00871"/>
    </source>
</evidence>
<dbReference type="SMART" id="SM00871">
    <property type="entry name" value="AraC_E_bind"/>
    <property type="match status" value="1"/>
</dbReference>
<feature type="domain" description="AraC effector-binding" evidence="1">
    <location>
        <begin position="1"/>
        <end position="154"/>
    </location>
</feature>
<reference evidence="3" key="1">
    <citation type="journal article" date="2019" name="Int. J. Syst. Evol. Microbiol.">
        <title>The Global Catalogue of Microorganisms (GCM) 10K type strain sequencing project: providing services to taxonomists for standard genome sequencing and annotation.</title>
        <authorList>
            <consortium name="The Broad Institute Genomics Platform"/>
            <consortium name="The Broad Institute Genome Sequencing Center for Infectious Disease"/>
            <person name="Wu L."/>
            <person name="Ma J."/>
        </authorList>
    </citation>
    <scope>NUCLEOTIDE SEQUENCE [LARGE SCALE GENOMIC DNA]</scope>
    <source>
        <strain evidence="3">CGMCC 1.13574</strain>
    </source>
</reference>
<dbReference type="Proteomes" id="UP001597343">
    <property type="component" value="Unassembled WGS sequence"/>
</dbReference>
<dbReference type="PANTHER" id="PTHR36444">
    <property type="entry name" value="TRANSCRIPTIONAL REGULATOR PROTEIN YOBU-RELATED"/>
    <property type="match status" value="1"/>
</dbReference>
<evidence type="ECO:0000313" key="3">
    <source>
        <dbReference type="Proteomes" id="UP001597343"/>
    </source>
</evidence>
<dbReference type="Pfam" id="PF06445">
    <property type="entry name" value="GyrI-like"/>
    <property type="match status" value="1"/>
</dbReference>
<organism evidence="2 3">
    <name type="scientific">Tumebacillus lipolyticus</name>
    <dbReference type="NCBI Taxonomy" id="1280370"/>
    <lineage>
        <taxon>Bacteria</taxon>
        <taxon>Bacillati</taxon>
        <taxon>Bacillota</taxon>
        <taxon>Bacilli</taxon>
        <taxon>Bacillales</taxon>
        <taxon>Alicyclobacillaceae</taxon>
        <taxon>Tumebacillus</taxon>
    </lineage>
</organism>
<dbReference type="InterPro" id="IPR029442">
    <property type="entry name" value="GyrI-like"/>
</dbReference>
<dbReference type="Gene3D" id="3.20.80.10">
    <property type="entry name" value="Regulatory factor, effector binding domain"/>
    <property type="match status" value="1"/>
</dbReference>
<dbReference type="SUPFAM" id="SSF55136">
    <property type="entry name" value="Probable bacterial effector-binding domain"/>
    <property type="match status" value="1"/>
</dbReference>
<dbReference type="InterPro" id="IPR053182">
    <property type="entry name" value="YobU-like_regulator"/>
</dbReference>
<protein>
    <submittedName>
        <fullName evidence="2">GyrI-like domain-containing protein</fullName>
    </submittedName>
</protein>
<dbReference type="InterPro" id="IPR011256">
    <property type="entry name" value="Reg_factor_effector_dom_sf"/>
</dbReference>
<proteinExistence type="predicted"/>
<keyword evidence="3" id="KW-1185">Reference proteome</keyword>
<evidence type="ECO:0000313" key="2">
    <source>
        <dbReference type="EMBL" id="MFD2169752.1"/>
    </source>
</evidence>
<dbReference type="PANTHER" id="PTHR36444:SF3">
    <property type="entry name" value="TRANSCRIPTIONAL ACTIVATOR, PUTATIVE-RELATED"/>
    <property type="match status" value="1"/>
</dbReference>
<dbReference type="InterPro" id="IPR010499">
    <property type="entry name" value="AraC_E-bd"/>
</dbReference>
<sequence>MEPMIVSKESMNLIGVDWSGPYTQREIPELWKVFVERVGEIGGRINQSEYVCPSHGRKTDFTYYITVQVASLEAIPAGMKGIIIPAQTYVKITHRGPMEQVGETYDRLFRWMAESGYQPNREELWLEVYDDRYRSAIDDPNRAENEYEIYMPVQQK</sequence>